<evidence type="ECO:0000259" key="2">
    <source>
        <dbReference type="Pfam" id="PF24855"/>
    </source>
</evidence>
<evidence type="ECO:0000256" key="1">
    <source>
        <dbReference type="SAM" id="MobiDB-lite"/>
    </source>
</evidence>
<dbReference type="EMBL" id="JAACFV010000060">
    <property type="protein sequence ID" value="KAF7507993.1"/>
    <property type="molecule type" value="Genomic_DNA"/>
</dbReference>
<feature type="domain" description="DUF7729" evidence="2">
    <location>
        <begin position="187"/>
        <end position="393"/>
    </location>
</feature>
<dbReference type="Proteomes" id="UP000606974">
    <property type="component" value="Unassembled WGS sequence"/>
</dbReference>
<comment type="caution">
    <text evidence="3">The sequence shown here is derived from an EMBL/GenBank/DDBJ whole genome shotgun (WGS) entry which is preliminary data.</text>
</comment>
<dbReference type="InterPro" id="IPR056146">
    <property type="entry name" value="DUF7729"/>
</dbReference>
<gene>
    <name evidence="3" type="ORF">GJ744_009890</name>
</gene>
<feature type="compositionally biased region" description="Low complexity" evidence="1">
    <location>
        <begin position="118"/>
        <end position="139"/>
    </location>
</feature>
<evidence type="ECO:0000313" key="4">
    <source>
        <dbReference type="Proteomes" id="UP000606974"/>
    </source>
</evidence>
<organism evidence="3 4">
    <name type="scientific">Endocarpon pusillum</name>
    <dbReference type="NCBI Taxonomy" id="364733"/>
    <lineage>
        <taxon>Eukaryota</taxon>
        <taxon>Fungi</taxon>
        <taxon>Dikarya</taxon>
        <taxon>Ascomycota</taxon>
        <taxon>Pezizomycotina</taxon>
        <taxon>Eurotiomycetes</taxon>
        <taxon>Chaetothyriomycetidae</taxon>
        <taxon>Verrucariales</taxon>
        <taxon>Verrucariaceae</taxon>
        <taxon>Endocarpon</taxon>
    </lineage>
</organism>
<reference evidence="3" key="1">
    <citation type="submission" date="2020-02" db="EMBL/GenBank/DDBJ databases">
        <authorList>
            <person name="Palmer J.M."/>
        </authorList>
    </citation>
    <scope>NUCLEOTIDE SEQUENCE</scope>
    <source>
        <strain evidence="3">EPUS1.4</strain>
        <tissue evidence="3">Thallus</tissue>
    </source>
</reference>
<dbReference type="PANTHER" id="PTHR39460:SF1">
    <property type="entry name" value="C6 TRANSCRIPTION FACTOR"/>
    <property type="match status" value="1"/>
</dbReference>
<name>A0A8H7AF77_9EURO</name>
<keyword evidence="4" id="KW-1185">Reference proteome</keyword>
<feature type="region of interest" description="Disordered" evidence="1">
    <location>
        <begin position="76"/>
        <end position="139"/>
    </location>
</feature>
<protein>
    <recommendedName>
        <fullName evidence="2">DUF7729 domain-containing protein</fullName>
    </recommendedName>
</protein>
<accession>A0A8H7AF77</accession>
<evidence type="ECO:0000313" key="3">
    <source>
        <dbReference type="EMBL" id="KAF7507993.1"/>
    </source>
</evidence>
<proteinExistence type="predicted"/>
<dbReference type="PANTHER" id="PTHR39460">
    <property type="entry name" value="EXPRESSED PROTEIN"/>
    <property type="match status" value="1"/>
</dbReference>
<dbReference type="AlphaFoldDB" id="A0A8H7AF77"/>
<sequence>MSSLPDRPRPGRRRLSYGRRVGVASPGGYRLLAIPTTFLSILILITAVLPPSVARDIQVPYQEYDSPQLRRLARRGEIAIDKRAPPPRPSLRQRQENADPFGSTAVPLATPTSEPEGSTAVSSTATPASESEVSVMASATDTDSAISIQSTLVVTATNTMSANATSTGNATSSIETASATAGLPSALPSAFDTSLGNNFTAQGCPNFFNAFLNNATFRDCHPTSLLLQNSNSFFRTSRSLVSLSQALDASCKPSLAQCSPLMASLASQLMQDSNCGQDYRNQNSLVVQAHAGLVSYEPLYRATCLRNRATGNYCFADAITNTSNLSDSYPYYTALGTSLPAAARPTCDECLQETMDIFAGYATNRDQPVSKTYITTAQQINMGCGPGFVNTTVPVGTVSNSAVKQGTVTEASALLAFVIGLIVACVAF</sequence>
<dbReference type="Pfam" id="PF24855">
    <property type="entry name" value="DUF7729"/>
    <property type="match status" value="1"/>
</dbReference>
<dbReference type="OrthoDB" id="2564812at2759"/>